<evidence type="ECO:0000256" key="5">
    <source>
        <dbReference type="PIRNR" id="PIRNR016557"/>
    </source>
</evidence>
<accession>A0A972GY96</accession>
<dbReference type="Gene3D" id="3.20.20.140">
    <property type="entry name" value="Metal-dependent hydrolases"/>
    <property type="match status" value="1"/>
</dbReference>
<evidence type="ECO:0000256" key="3">
    <source>
        <dbReference type="ARBA" id="ARBA00022912"/>
    </source>
</evidence>
<dbReference type="Pfam" id="PF19567">
    <property type="entry name" value="CpsB_CapC"/>
    <property type="match status" value="1"/>
</dbReference>
<dbReference type="PANTHER" id="PTHR39181">
    <property type="entry name" value="TYROSINE-PROTEIN PHOSPHATASE YWQE"/>
    <property type="match status" value="1"/>
</dbReference>
<dbReference type="EMBL" id="WHOD01000067">
    <property type="protein sequence ID" value="NOU95100.1"/>
    <property type="molecule type" value="Genomic_DNA"/>
</dbReference>
<comment type="caution">
    <text evidence="6">The sequence shown here is derived from an EMBL/GenBank/DDBJ whole genome shotgun (WGS) entry which is preliminary data.</text>
</comment>
<evidence type="ECO:0000256" key="2">
    <source>
        <dbReference type="ARBA" id="ARBA00022801"/>
    </source>
</evidence>
<comment type="catalytic activity">
    <reaction evidence="4 5">
        <text>O-phospho-L-tyrosyl-[protein] + H2O = L-tyrosyl-[protein] + phosphate</text>
        <dbReference type="Rhea" id="RHEA:10684"/>
        <dbReference type="Rhea" id="RHEA-COMP:10136"/>
        <dbReference type="Rhea" id="RHEA-COMP:20101"/>
        <dbReference type="ChEBI" id="CHEBI:15377"/>
        <dbReference type="ChEBI" id="CHEBI:43474"/>
        <dbReference type="ChEBI" id="CHEBI:46858"/>
        <dbReference type="ChEBI" id="CHEBI:61978"/>
        <dbReference type="EC" id="3.1.3.48"/>
    </reaction>
</comment>
<dbReference type="InterPro" id="IPR016667">
    <property type="entry name" value="Caps_polysacc_synth_CpsB/CapC"/>
</dbReference>
<evidence type="ECO:0000256" key="1">
    <source>
        <dbReference type="ARBA" id="ARBA00005750"/>
    </source>
</evidence>
<keyword evidence="3 5" id="KW-0904">Protein phosphatase</keyword>
<reference evidence="6" key="1">
    <citation type="submission" date="2019-10" db="EMBL/GenBank/DDBJ databases">
        <title>Description of Paenibacillus glebae sp. nov.</title>
        <authorList>
            <person name="Carlier A."/>
            <person name="Qi S."/>
        </authorList>
    </citation>
    <scope>NUCLEOTIDE SEQUENCE</scope>
    <source>
        <strain evidence="6">LMG 31456</strain>
    </source>
</reference>
<dbReference type="RefSeq" id="WP_171653304.1">
    <property type="nucleotide sequence ID" value="NZ_WHOD01000067.1"/>
</dbReference>
<evidence type="ECO:0000313" key="6">
    <source>
        <dbReference type="EMBL" id="NOU95100.1"/>
    </source>
</evidence>
<sequence length="253" mass="28548">MIDIHSHLLPGIDDGASDMDETVRMAKMAVEEGIHTVICTPHHANGQFMNPGDGVIRLVNEVQIVLNEHDIPLTIYPGQEIRTNLEFMDSFSAKDIIPLYASNYILVEFPAREIPKYTEELFHELRVLGMTPIIAHPERNSEIASDPSKLVRLIQLGALAQVTSHSINGMFGPKIQKLSINMCKQQLVHFVSSDAHNSTRRAFGLRAAYSSINSQIGKQQVAYYQMNAEKLVRNEIVEAAVPAWKQPKKWWFF</sequence>
<keyword evidence="7" id="KW-1185">Reference proteome</keyword>
<dbReference type="Proteomes" id="UP000641588">
    <property type="component" value="Unassembled WGS sequence"/>
</dbReference>
<evidence type="ECO:0000256" key="4">
    <source>
        <dbReference type="ARBA" id="ARBA00051722"/>
    </source>
</evidence>
<comment type="similarity">
    <text evidence="1 5">Belongs to the metallo-dependent hydrolases superfamily. CpsB/CapC family.</text>
</comment>
<gene>
    <name evidence="6" type="ORF">GC093_17990</name>
</gene>
<dbReference type="EC" id="3.1.3.48" evidence="5"/>
<dbReference type="GO" id="GO:0030145">
    <property type="term" value="F:manganese ion binding"/>
    <property type="evidence" value="ECO:0007669"/>
    <property type="project" value="UniProtKB-UniRule"/>
</dbReference>
<organism evidence="6 7">
    <name type="scientific">Paenibacillus foliorum</name>
    <dbReference type="NCBI Taxonomy" id="2654974"/>
    <lineage>
        <taxon>Bacteria</taxon>
        <taxon>Bacillati</taxon>
        <taxon>Bacillota</taxon>
        <taxon>Bacilli</taxon>
        <taxon>Bacillales</taxon>
        <taxon>Paenibacillaceae</taxon>
        <taxon>Paenibacillus</taxon>
    </lineage>
</organism>
<keyword evidence="2 5" id="KW-0378">Hydrolase</keyword>
<proteinExistence type="inferred from homology"/>
<dbReference type="PIRSF" id="PIRSF016557">
    <property type="entry name" value="Caps_synth_CpsB"/>
    <property type="match status" value="1"/>
</dbReference>
<dbReference type="GO" id="GO:0004725">
    <property type="term" value="F:protein tyrosine phosphatase activity"/>
    <property type="evidence" value="ECO:0007669"/>
    <property type="project" value="UniProtKB-UniRule"/>
</dbReference>
<protein>
    <recommendedName>
        <fullName evidence="5">Tyrosine-protein phosphatase</fullName>
        <ecNumber evidence="5">3.1.3.48</ecNumber>
    </recommendedName>
</protein>
<dbReference type="PANTHER" id="PTHR39181:SF1">
    <property type="entry name" value="TYROSINE-PROTEIN PHOSPHATASE YWQE"/>
    <property type="match status" value="1"/>
</dbReference>
<evidence type="ECO:0000313" key="7">
    <source>
        <dbReference type="Proteomes" id="UP000641588"/>
    </source>
</evidence>
<dbReference type="AlphaFoldDB" id="A0A972GY96"/>
<dbReference type="InterPro" id="IPR016195">
    <property type="entry name" value="Pol/histidinol_Pase-like"/>
</dbReference>
<name>A0A972GY96_9BACL</name>
<dbReference type="SUPFAM" id="SSF89550">
    <property type="entry name" value="PHP domain-like"/>
    <property type="match status" value="1"/>
</dbReference>